<evidence type="ECO:0000313" key="3">
    <source>
        <dbReference type="EMBL" id="CAF4171647.1"/>
    </source>
</evidence>
<proteinExistence type="predicted"/>
<feature type="transmembrane region" description="Helical" evidence="1">
    <location>
        <begin position="510"/>
        <end position="530"/>
    </location>
</feature>
<evidence type="ECO:0000256" key="2">
    <source>
        <dbReference type="SAM" id="SignalP"/>
    </source>
</evidence>
<dbReference type="Proteomes" id="UP000663866">
    <property type="component" value="Unassembled WGS sequence"/>
</dbReference>
<keyword evidence="4" id="KW-1185">Reference proteome</keyword>
<feature type="transmembrane region" description="Helical" evidence="1">
    <location>
        <begin position="561"/>
        <end position="581"/>
    </location>
</feature>
<dbReference type="AlphaFoldDB" id="A0A819ZL59"/>
<evidence type="ECO:0000313" key="4">
    <source>
        <dbReference type="Proteomes" id="UP000663866"/>
    </source>
</evidence>
<keyword evidence="1" id="KW-0472">Membrane</keyword>
<name>A0A819ZL59_9BILA</name>
<evidence type="ECO:0000256" key="1">
    <source>
        <dbReference type="SAM" id="Phobius"/>
    </source>
</evidence>
<gene>
    <name evidence="3" type="ORF">OVN521_LOCUS24740</name>
</gene>
<protein>
    <submittedName>
        <fullName evidence="3">Uncharacterized protein</fullName>
    </submittedName>
</protein>
<reference evidence="3" key="1">
    <citation type="submission" date="2021-02" db="EMBL/GenBank/DDBJ databases">
        <authorList>
            <person name="Nowell W R."/>
        </authorList>
    </citation>
    <scope>NUCLEOTIDE SEQUENCE</scope>
</reference>
<comment type="caution">
    <text evidence="3">The sequence shown here is derived from an EMBL/GenBank/DDBJ whole genome shotgun (WGS) entry which is preliminary data.</text>
</comment>
<sequence length="875" mass="99522">MKTPVTVFWSSVFAIVAISQHAIALPTYEMDDDSAHGMRIAGNDEFTVWASNAYERILISLAPYQNTIGCALAYQMHNLYVYSLDIIQNKDHNSPSKFYRIILVAEMMTNQDVYLIEIQLDSSDKDCEKRPLWYPRVLIKGQHQEYMFVKYHAFQNRVMVFIDNTMISFDADSREIVIAKKISSSEFRVHGVDLTDTYVILVGSHIDPSETHISRYIAMLIDPVTLRFITPNLLSPTYQFISQTFTYHPKYGVSIAINSACNMAIIGLSAENKVVLLSINITATGIENSTMHTLRNESFSQYHTGFGRSVAWIDNTTVAIVISNVANPVWSQSEVWVFDVEKPFQRPLFIFPNNQQKLFMRPPPRFLQILSWSRNLLILQGNRQAIIVPSRPTGYFSVLKTNEKLQLLVFEMAPCVAGTYKNSSDFGPCTVCPSQTKNKGNQPCSQCIPCAPTSFCPLGAVGEVSLDDYSSYIQTYSYPSKPTMNNYDDLLVHNIFAVGYSGRCILMSPLFWTAITISFCIVAWLFMTLLKISRSPRAQNHRNNAKKLLKKADIINQGERWVGGLFTLVILLIFGFTFRFASGFLNLYSIETSDVSQISCDDTIRNTLFGSVLQLPLPYPDNNRWSIFDMLDNQSFIMSLDLLNTAADRQSVTIQQNRPGVNYLPIPANSCILQPDNSTRSISFLAPIHQINLQINITGPLFVGGMRLCLYGRGYINGVNRLQTLDMCKIFWTINETLARFTSLYIVLIKVINLTKSLEISGEIHYDGRWSPSFTEITLSDKFIYDQDGHHLRYISERTVLSITLSEQPFYLQNTQEPIVRKDELAFHTLLFCTLVIELFGISLLFFRLVIVPLIRTISTRCHHTKRNENIKETA</sequence>
<feature type="signal peptide" evidence="2">
    <location>
        <begin position="1"/>
        <end position="24"/>
    </location>
</feature>
<accession>A0A819ZL59</accession>
<dbReference type="EMBL" id="CAJOBG010005970">
    <property type="protein sequence ID" value="CAF4171647.1"/>
    <property type="molecule type" value="Genomic_DNA"/>
</dbReference>
<feature type="transmembrane region" description="Helical" evidence="1">
    <location>
        <begin position="825"/>
        <end position="851"/>
    </location>
</feature>
<organism evidence="3 4">
    <name type="scientific">Rotaria magnacalcarata</name>
    <dbReference type="NCBI Taxonomy" id="392030"/>
    <lineage>
        <taxon>Eukaryota</taxon>
        <taxon>Metazoa</taxon>
        <taxon>Spiralia</taxon>
        <taxon>Gnathifera</taxon>
        <taxon>Rotifera</taxon>
        <taxon>Eurotatoria</taxon>
        <taxon>Bdelloidea</taxon>
        <taxon>Philodinida</taxon>
        <taxon>Philodinidae</taxon>
        <taxon>Rotaria</taxon>
    </lineage>
</organism>
<keyword evidence="2" id="KW-0732">Signal</keyword>
<keyword evidence="1" id="KW-1133">Transmembrane helix</keyword>
<keyword evidence="1" id="KW-0812">Transmembrane</keyword>
<feature type="chain" id="PRO_5032540016" evidence="2">
    <location>
        <begin position="25"/>
        <end position="875"/>
    </location>
</feature>